<dbReference type="PANTHER" id="PTHR13238:SF0">
    <property type="entry name" value="CILIA- AND FLAGELLA-ASSOCIATED PROTEIN 298"/>
    <property type="match status" value="1"/>
</dbReference>
<dbReference type="Pfam" id="PF11069">
    <property type="entry name" value="CFAP298"/>
    <property type="match status" value="1"/>
</dbReference>
<organism evidence="2 3">
    <name type="scientific">Eragrostis curvula</name>
    <name type="common">weeping love grass</name>
    <dbReference type="NCBI Taxonomy" id="38414"/>
    <lineage>
        <taxon>Eukaryota</taxon>
        <taxon>Viridiplantae</taxon>
        <taxon>Streptophyta</taxon>
        <taxon>Embryophyta</taxon>
        <taxon>Tracheophyta</taxon>
        <taxon>Spermatophyta</taxon>
        <taxon>Magnoliopsida</taxon>
        <taxon>Liliopsida</taxon>
        <taxon>Poales</taxon>
        <taxon>Poaceae</taxon>
        <taxon>PACMAD clade</taxon>
        <taxon>Chloridoideae</taxon>
        <taxon>Eragrostideae</taxon>
        <taxon>Eragrostidinae</taxon>
        <taxon>Eragrostis</taxon>
    </lineage>
</organism>
<dbReference type="OrthoDB" id="276065at2759"/>
<comment type="caution">
    <text evidence="2">The sequence shown here is derived from an EMBL/GenBank/DDBJ whole genome shotgun (WGS) entry which is preliminary data.</text>
</comment>
<dbReference type="AlphaFoldDB" id="A0A5J9U3C7"/>
<gene>
    <name evidence="2" type="ORF">EJB05_34285</name>
</gene>
<evidence type="ECO:0000313" key="3">
    <source>
        <dbReference type="Proteomes" id="UP000324897"/>
    </source>
</evidence>
<reference evidence="2 3" key="1">
    <citation type="journal article" date="2019" name="Sci. Rep.">
        <title>A high-quality genome of Eragrostis curvula grass provides insights into Poaceae evolution and supports new strategies to enhance forage quality.</title>
        <authorList>
            <person name="Carballo J."/>
            <person name="Santos B.A.C.M."/>
            <person name="Zappacosta D."/>
            <person name="Garbus I."/>
            <person name="Selva J.P."/>
            <person name="Gallo C.A."/>
            <person name="Diaz A."/>
            <person name="Albertini E."/>
            <person name="Caccamo M."/>
            <person name="Echenique V."/>
        </authorList>
    </citation>
    <scope>NUCLEOTIDE SEQUENCE [LARGE SCALE GENOMIC DNA]</scope>
    <source>
        <strain evidence="3">cv. Victoria</strain>
        <tissue evidence="2">Leaf</tissue>
    </source>
</reference>
<comment type="similarity">
    <text evidence="1">Belongs to the CFAP298 family.</text>
</comment>
<feature type="non-terminal residue" evidence="2">
    <location>
        <position position="1"/>
    </location>
</feature>
<evidence type="ECO:0000313" key="2">
    <source>
        <dbReference type="EMBL" id="TVU18203.1"/>
    </source>
</evidence>
<evidence type="ECO:0000256" key="1">
    <source>
        <dbReference type="ARBA" id="ARBA00009619"/>
    </source>
</evidence>
<dbReference type="Proteomes" id="UP000324897">
    <property type="component" value="Chromosome 7"/>
</dbReference>
<dbReference type="Gramene" id="TVU18203">
    <property type="protein sequence ID" value="TVU18203"/>
    <property type="gene ID" value="EJB05_34285"/>
</dbReference>
<dbReference type="InterPro" id="IPR021298">
    <property type="entry name" value="CFAP298"/>
</dbReference>
<protein>
    <submittedName>
        <fullName evidence="2">Uncharacterized protein</fullName>
    </submittedName>
</protein>
<proteinExistence type="inferred from homology"/>
<dbReference type="EMBL" id="RWGY01000029">
    <property type="protein sequence ID" value="TVU18203.1"/>
    <property type="molecule type" value="Genomic_DNA"/>
</dbReference>
<accession>A0A5J9U3C7</accession>
<dbReference type="PANTHER" id="PTHR13238">
    <property type="entry name" value="PROTEIN C21ORF59"/>
    <property type="match status" value="1"/>
</dbReference>
<keyword evidence="3" id="KW-1185">Reference proteome</keyword>
<name>A0A5J9U3C7_9POAL</name>
<sequence>MVLLHVKSAANASSASPPVADGEDMEFLYECAASAAVADVAAALGDLAGLQARLLSLCRRLRERCADSSAAGELVRALDEAEAYASKNQYGDRAAPLPLQCKSPATASIREQVQHNRFLSPRALREHIKNIEKKCVTALQESPETFCLQQPSSDNKHGEIELWWAGKKLAIGQRLCDYVGVNDKTKIVIRLTRAPCEPGLFLSG</sequence>